<accession>A0A176S014</accession>
<organism evidence="4 5">
    <name type="scientific">Candidatus Thiomargarita nelsonii</name>
    <dbReference type="NCBI Taxonomy" id="1003181"/>
    <lineage>
        <taxon>Bacteria</taxon>
        <taxon>Pseudomonadati</taxon>
        <taxon>Pseudomonadota</taxon>
        <taxon>Gammaproteobacteria</taxon>
        <taxon>Thiotrichales</taxon>
        <taxon>Thiotrichaceae</taxon>
        <taxon>Thiomargarita</taxon>
    </lineage>
</organism>
<feature type="domain" description="HTH araC/xylS-type" evidence="3">
    <location>
        <begin position="70"/>
        <end position="164"/>
    </location>
</feature>
<evidence type="ECO:0000313" key="4">
    <source>
        <dbReference type="EMBL" id="OAD21350.1"/>
    </source>
</evidence>
<dbReference type="Gene3D" id="1.10.10.60">
    <property type="entry name" value="Homeodomain-like"/>
    <property type="match status" value="2"/>
</dbReference>
<dbReference type="PANTHER" id="PTHR43436">
    <property type="entry name" value="ARAC-FAMILY TRANSCRIPTIONAL REGULATOR"/>
    <property type="match status" value="1"/>
</dbReference>
<comment type="caution">
    <text evidence="4">The sequence shown here is derived from an EMBL/GenBank/DDBJ whole genome shotgun (WGS) entry which is preliminary data.</text>
</comment>
<dbReference type="PANTHER" id="PTHR43436:SF1">
    <property type="entry name" value="TRANSCRIPTIONAL REGULATORY PROTEIN"/>
    <property type="match status" value="1"/>
</dbReference>
<keyword evidence="5" id="KW-1185">Reference proteome</keyword>
<proteinExistence type="predicted"/>
<evidence type="ECO:0000256" key="2">
    <source>
        <dbReference type="ARBA" id="ARBA00023163"/>
    </source>
</evidence>
<dbReference type="GO" id="GO:0043565">
    <property type="term" value="F:sequence-specific DNA binding"/>
    <property type="evidence" value="ECO:0007669"/>
    <property type="project" value="InterPro"/>
</dbReference>
<dbReference type="SUPFAM" id="SSF46689">
    <property type="entry name" value="Homeodomain-like"/>
    <property type="match status" value="2"/>
</dbReference>
<gene>
    <name evidence="4" type="ORF">THIOM_002888</name>
</gene>
<dbReference type="EMBL" id="LUTY01001696">
    <property type="protein sequence ID" value="OAD21350.1"/>
    <property type="molecule type" value="Genomic_DNA"/>
</dbReference>
<dbReference type="InterPro" id="IPR009057">
    <property type="entry name" value="Homeodomain-like_sf"/>
</dbReference>
<reference evidence="4 5" key="1">
    <citation type="submission" date="2016-05" db="EMBL/GenBank/DDBJ databases">
        <title>Single-cell genome of chain-forming Candidatus Thiomargarita nelsonii and comparison to other large sulfur-oxidizing bacteria.</title>
        <authorList>
            <person name="Winkel M."/>
            <person name="Salman V."/>
            <person name="Woyke T."/>
            <person name="Schulz-Vogt H."/>
            <person name="Richter M."/>
            <person name="Flood B."/>
            <person name="Bailey J."/>
            <person name="Amann R."/>
            <person name="Mussmann M."/>
        </authorList>
    </citation>
    <scope>NUCLEOTIDE SEQUENCE [LARGE SCALE GENOMIC DNA]</scope>
    <source>
        <strain evidence="4 5">THI036</strain>
    </source>
</reference>
<keyword evidence="4" id="KW-0238">DNA-binding</keyword>
<dbReference type="Proteomes" id="UP000076962">
    <property type="component" value="Unassembled WGS sequence"/>
</dbReference>
<dbReference type="InterPro" id="IPR009594">
    <property type="entry name" value="Tscrpt_reg_HTH_AraC_N"/>
</dbReference>
<dbReference type="PROSITE" id="PS01124">
    <property type="entry name" value="HTH_ARAC_FAMILY_2"/>
    <property type="match status" value="1"/>
</dbReference>
<evidence type="ECO:0000259" key="3">
    <source>
        <dbReference type="PROSITE" id="PS01124"/>
    </source>
</evidence>
<evidence type="ECO:0000256" key="1">
    <source>
        <dbReference type="ARBA" id="ARBA00023015"/>
    </source>
</evidence>
<sequence>MNTSGIFTAPINDNLLDATIRLLKTLDNPAEAAILGESIIDEIYYRILSDEQGGALKVLLRQQGQIQQISKAVEHLHKNLDKNVSVDELASLVSMSNSGFHKKFKEVMHLSPLQYTKLIRLNKAKTYIMEGKNVSEAGYMGGYNSPAQFSREYKRQFGVVPSAT</sequence>
<keyword evidence="1" id="KW-0805">Transcription regulation</keyword>
<dbReference type="Pfam" id="PF06719">
    <property type="entry name" value="AraC_N"/>
    <property type="match status" value="1"/>
</dbReference>
<dbReference type="GO" id="GO:0003700">
    <property type="term" value="F:DNA-binding transcription factor activity"/>
    <property type="evidence" value="ECO:0007669"/>
    <property type="project" value="InterPro"/>
</dbReference>
<dbReference type="SMART" id="SM00342">
    <property type="entry name" value="HTH_ARAC"/>
    <property type="match status" value="1"/>
</dbReference>
<keyword evidence="2" id="KW-0804">Transcription</keyword>
<evidence type="ECO:0000313" key="5">
    <source>
        <dbReference type="Proteomes" id="UP000076962"/>
    </source>
</evidence>
<dbReference type="Pfam" id="PF12833">
    <property type="entry name" value="HTH_18"/>
    <property type="match status" value="1"/>
</dbReference>
<name>A0A176S014_9GAMM</name>
<dbReference type="PATRIC" id="fig|1003181.4.peg.3919"/>
<protein>
    <submittedName>
        <fullName evidence="4">AraC family DNA-binding domain-containing protein</fullName>
    </submittedName>
</protein>
<dbReference type="InterPro" id="IPR018060">
    <property type="entry name" value="HTH_AraC"/>
</dbReference>
<dbReference type="AlphaFoldDB" id="A0A176S014"/>